<reference evidence="10" key="1">
    <citation type="journal article" date="2018" name="DNA Res.">
        <title>Multiple hybrid de novo genome assembly of finger millet, an orphan allotetraploid crop.</title>
        <authorList>
            <person name="Hatakeyama M."/>
            <person name="Aluri S."/>
            <person name="Balachadran M.T."/>
            <person name="Sivarajan S.R."/>
            <person name="Patrignani A."/>
            <person name="Gruter S."/>
            <person name="Poveda L."/>
            <person name="Shimizu-Inatsugi R."/>
            <person name="Baeten J."/>
            <person name="Francoijs K.J."/>
            <person name="Nataraja K.N."/>
            <person name="Reddy Y.A.N."/>
            <person name="Phadnis S."/>
            <person name="Ravikumar R.L."/>
            <person name="Schlapbach R."/>
            <person name="Sreeman S.M."/>
            <person name="Shimizu K.K."/>
        </authorList>
    </citation>
    <scope>NUCLEOTIDE SEQUENCE</scope>
</reference>
<keyword evidence="3" id="KW-0677">Repeat</keyword>
<dbReference type="PANTHER" id="PTHR19338:SF58">
    <property type="entry name" value="OS09G0517100 PROTEIN"/>
    <property type="match status" value="1"/>
</dbReference>
<proteinExistence type="inferred from homology"/>
<feature type="domain" description="NB-ARC" evidence="8">
    <location>
        <begin position="122"/>
        <end position="279"/>
    </location>
</feature>
<evidence type="ECO:0000256" key="3">
    <source>
        <dbReference type="ARBA" id="ARBA00022737"/>
    </source>
</evidence>
<dbReference type="Pfam" id="PF00931">
    <property type="entry name" value="NB-ARC"/>
    <property type="match status" value="1"/>
</dbReference>
<comment type="similarity">
    <text evidence="1">Belongs to the disease resistance NB-LRR family.</text>
</comment>
<dbReference type="InterPro" id="IPR027417">
    <property type="entry name" value="P-loop_NTPase"/>
</dbReference>
<evidence type="ECO:0000256" key="5">
    <source>
        <dbReference type="ARBA" id="ARBA00022821"/>
    </source>
</evidence>
<dbReference type="GO" id="GO:0043531">
    <property type="term" value="F:ADP binding"/>
    <property type="evidence" value="ECO:0007669"/>
    <property type="project" value="InterPro"/>
</dbReference>
<keyword evidence="11" id="KW-1185">Reference proteome</keyword>
<keyword evidence="6" id="KW-0175">Coiled coil</keyword>
<sequence length="304" mass="35679">MMQSFLSVTNEEEIQSNVVSTWVTQVRDLAYDVEDGVEFVVHMDTKCDWWRRLIPSCMRRPLPLDEAVDIMEQLKARVQDVSQRNERYRLIIDSGSNPGKDTKQLAPRARHTDTQKQRDLDALIMLITKNRREFQVISVWVPGGDPQVAATIRKAYNSHEDIRKFECRAWVRLSQPFNIQTFIRSLLDLFHTNAYEENQRKILGVDAVQKNEANMEEDDYLLHEFTNIVKKNRYLIILEDFSATNDEWSTIRKYLPETDNGSRMVVITKHFQVASFCIGYPHIQQFWADYSLCVLSKEVRTLLQ</sequence>
<evidence type="ECO:0000256" key="2">
    <source>
        <dbReference type="ARBA" id="ARBA00022614"/>
    </source>
</evidence>
<dbReference type="InterPro" id="IPR041118">
    <property type="entry name" value="Rx_N"/>
</dbReference>
<evidence type="ECO:0000259" key="9">
    <source>
        <dbReference type="Pfam" id="PF18052"/>
    </source>
</evidence>
<accession>A0AAV5FJB6</accession>
<dbReference type="Pfam" id="PF18052">
    <property type="entry name" value="Rx_N"/>
    <property type="match status" value="1"/>
</dbReference>
<evidence type="ECO:0000313" key="11">
    <source>
        <dbReference type="Proteomes" id="UP001054889"/>
    </source>
</evidence>
<keyword evidence="4" id="KW-0547">Nucleotide-binding</keyword>
<keyword evidence="2" id="KW-0433">Leucine-rich repeat</keyword>
<evidence type="ECO:0000256" key="1">
    <source>
        <dbReference type="ARBA" id="ARBA00008894"/>
    </source>
</evidence>
<organism evidence="10 11">
    <name type="scientific">Eleusine coracana subsp. coracana</name>
    <dbReference type="NCBI Taxonomy" id="191504"/>
    <lineage>
        <taxon>Eukaryota</taxon>
        <taxon>Viridiplantae</taxon>
        <taxon>Streptophyta</taxon>
        <taxon>Embryophyta</taxon>
        <taxon>Tracheophyta</taxon>
        <taxon>Spermatophyta</taxon>
        <taxon>Magnoliopsida</taxon>
        <taxon>Liliopsida</taxon>
        <taxon>Poales</taxon>
        <taxon>Poaceae</taxon>
        <taxon>PACMAD clade</taxon>
        <taxon>Chloridoideae</taxon>
        <taxon>Cynodonteae</taxon>
        <taxon>Eleusininae</taxon>
        <taxon>Eleusine</taxon>
    </lineage>
</organism>
<feature type="region of interest" description="Disordered" evidence="7">
    <location>
        <begin position="92"/>
        <end position="114"/>
    </location>
</feature>
<dbReference type="EMBL" id="BQKI01000086">
    <property type="protein sequence ID" value="GJN34808.1"/>
    <property type="molecule type" value="Genomic_DNA"/>
</dbReference>
<evidence type="ECO:0000259" key="8">
    <source>
        <dbReference type="Pfam" id="PF00931"/>
    </source>
</evidence>
<name>A0AAV5FJB6_ELECO</name>
<dbReference type="SUPFAM" id="SSF52540">
    <property type="entry name" value="P-loop containing nucleoside triphosphate hydrolases"/>
    <property type="match status" value="1"/>
</dbReference>
<dbReference type="Gene3D" id="1.20.5.4130">
    <property type="match status" value="1"/>
</dbReference>
<evidence type="ECO:0000256" key="6">
    <source>
        <dbReference type="SAM" id="Coils"/>
    </source>
</evidence>
<gene>
    <name evidence="10" type="primary">gb23504</name>
    <name evidence="10" type="ORF">PR202_gb23504</name>
</gene>
<reference evidence="10" key="2">
    <citation type="submission" date="2021-12" db="EMBL/GenBank/DDBJ databases">
        <title>Resequencing data analysis of finger millet.</title>
        <authorList>
            <person name="Hatakeyama M."/>
            <person name="Aluri S."/>
            <person name="Balachadran M.T."/>
            <person name="Sivarajan S.R."/>
            <person name="Poveda L."/>
            <person name="Shimizu-Inatsugi R."/>
            <person name="Schlapbach R."/>
            <person name="Sreeman S.M."/>
            <person name="Shimizu K.K."/>
        </authorList>
    </citation>
    <scope>NUCLEOTIDE SEQUENCE</scope>
</reference>
<evidence type="ECO:0000313" key="10">
    <source>
        <dbReference type="EMBL" id="GJN34808.1"/>
    </source>
</evidence>
<dbReference type="GO" id="GO:0006952">
    <property type="term" value="P:defense response"/>
    <property type="evidence" value="ECO:0007669"/>
    <property type="project" value="UniProtKB-KW"/>
</dbReference>
<dbReference type="InterPro" id="IPR002182">
    <property type="entry name" value="NB-ARC"/>
</dbReference>
<evidence type="ECO:0000256" key="7">
    <source>
        <dbReference type="SAM" id="MobiDB-lite"/>
    </source>
</evidence>
<protein>
    <submittedName>
        <fullName evidence="10">Uncharacterized protein</fullName>
    </submittedName>
</protein>
<evidence type="ECO:0000256" key="4">
    <source>
        <dbReference type="ARBA" id="ARBA00022741"/>
    </source>
</evidence>
<feature type="domain" description="Disease resistance N-terminal" evidence="9">
    <location>
        <begin position="1"/>
        <end position="46"/>
    </location>
</feature>
<comment type="caution">
    <text evidence="10">The sequence shown here is derived from an EMBL/GenBank/DDBJ whole genome shotgun (WGS) entry which is preliminary data.</text>
</comment>
<dbReference type="PANTHER" id="PTHR19338">
    <property type="entry name" value="TRANSLOCASE OF INNER MITOCHONDRIAL MEMBRANE 13 HOMOLOG"/>
    <property type="match status" value="1"/>
</dbReference>
<feature type="coiled-coil region" evidence="6">
    <location>
        <begin position="64"/>
        <end position="91"/>
    </location>
</feature>
<keyword evidence="5" id="KW-0611">Plant defense</keyword>
<dbReference type="Proteomes" id="UP001054889">
    <property type="component" value="Unassembled WGS sequence"/>
</dbReference>
<dbReference type="AlphaFoldDB" id="A0AAV5FJB6"/>
<dbReference type="Gene3D" id="3.40.50.300">
    <property type="entry name" value="P-loop containing nucleotide triphosphate hydrolases"/>
    <property type="match status" value="1"/>
</dbReference>